<dbReference type="EMBL" id="HG994585">
    <property type="protein sequence ID" value="CAF2986629.1"/>
    <property type="molecule type" value="Genomic_DNA"/>
</dbReference>
<feature type="region of interest" description="Disordered" evidence="1">
    <location>
        <begin position="210"/>
        <end position="243"/>
    </location>
</feature>
<feature type="compositionally biased region" description="Polar residues" evidence="1">
    <location>
        <begin position="215"/>
        <end position="230"/>
    </location>
</feature>
<evidence type="ECO:0000313" key="2">
    <source>
        <dbReference type="EMBL" id="CAF2986629.1"/>
    </source>
</evidence>
<dbReference type="GO" id="GO:0005829">
    <property type="term" value="C:cytosol"/>
    <property type="evidence" value="ECO:0007669"/>
    <property type="project" value="TreeGrafter"/>
</dbReference>
<keyword evidence="3" id="KW-1185">Reference proteome</keyword>
<dbReference type="SMART" id="SM00444">
    <property type="entry name" value="GYF"/>
    <property type="match status" value="1"/>
</dbReference>
<dbReference type="PROSITE" id="PS50829">
    <property type="entry name" value="GYF"/>
    <property type="match status" value="1"/>
</dbReference>
<dbReference type="PANTHER" id="PTHR14445:SF36">
    <property type="entry name" value="FI03272P-RELATED"/>
    <property type="match status" value="1"/>
</dbReference>
<feature type="compositionally biased region" description="Polar residues" evidence="1">
    <location>
        <begin position="267"/>
        <end position="279"/>
    </location>
</feature>
<name>A0A7R8D3Q6_LEPSM</name>
<feature type="region of interest" description="Disordered" evidence="1">
    <location>
        <begin position="161"/>
        <end position="180"/>
    </location>
</feature>
<sequence>MPETTEEYKWIYLDPEGKTQGSFPSIQMLDWFQKGYFPPDLRLRRTIDKRFLQLSEFTKLCGYIPFLPGLRLPPLDAEDEVQKLQQQLIEREQQASYMRQFQAQLLMQQLVQQQEQQQQQQHFISLQQQQPQPPPPQQQPPLQPPRSDPPLLNKLMQMLGTSPAAPPVANPNILSGMERPPLINAPEQVSIHPSNPINHLMAQQSGVRPQFSDVIPSSSNMTNPLDVSQKPSSPATTTTSSQNYDPIKSLLAQLQLSVQPQNVNTGNYFIPSEASNSDPLSHRILPDSSQPPQPPQHSTSLGQNSIWDVERNNIPYSSEQTATNTTNVLSVTYLE</sequence>
<evidence type="ECO:0000256" key="1">
    <source>
        <dbReference type="SAM" id="MobiDB-lite"/>
    </source>
</evidence>
<feature type="region of interest" description="Disordered" evidence="1">
    <location>
        <begin position="267"/>
        <end position="304"/>
    </location>
</feature>
<feature type="region of interest" description="Disordered" evidence="1">
    <location>
        <begin position="120"/>
        <end position="153"/>
    </location>
</feature>
<dbReference type="Proteomes" id="UP000675881">
    <property type="component" value="Chromosome 6"/>
</dbReference>
<dbReference type="SUPFAM" id="SSF55277">
    <property type="entry name" value="GYF domain"/>
    <property type="match status" value="1"/>
</dbReference>
<organism evidence="2 3">
    <name type="scientific">Lepeophtheirus salmonis</name>
    <name type="common">Salmon louse</name>
    <name type="synonym">Caligus salmonis</name>
    <dbReference type="NCBI Taxonomy" id="72036"/>
    <lineage>
        <taxon>Eukaryota</taxon>
        <taxon>Metazoa</taxon>
        <taxon>Ecdysozoa</taxon>
        <taxon>Arthropoda</taxon>
        <taxon>Crustacea</taxon>
        <taxon>Multicrustacea</taxon>
        <taxon>Hexanauplia</taxon>
        <taxon>Copepoda</taxon>
        <taxon>Siphonostomatoida</taxon>
        <taxon>Caligidae</taxon>
        <taxon>Lepeophtheirus</taxon>
    </lineage>
</organism>
<proteinExistence type="predicted"/>
<dbReference type="Gene3D" id="3.30.1490.40">
    <property type="match status" value="1"/>
</dbReference>
<accession>A0A7R8D3Q6</accession>
<feature type="compositionally biased region" description="Low complexity" evidence="1">
    <location>
        <begin position="120"/>
        <end position="130"/>
    </location>
</feature>
<dbReference type="OrthoDB" id="48509at2759"/>
<gene>
    <name evidence="2" type="ORF">LSAA_12523</name>
</gene>
<dbReference type="InterPro" id="IPR035445">
    <property type="entry name" value="GYF-like_dom_sf"/>
</dbReference>
<dbReference type="InterPro" id="IPR003169">
    <property type="entry name" value="GYF"/>
</dbReference>
<feature type="compositionally biased region" description="Low complexity" evidence="1">
    <location>
        <begin position="231"/>
        <end position="241"/>
    </location>
</feature>
<dbReference type="PANTHER" id="PTHR14445">
    <property type="entry name" value="GRB10 INTERACTING GYF PROTEIN"/>
    <property type="match status" value="1"/>
</dbReference>
<dbReference type="AlphaFoldDB" id="A0A7R8D3Q6"/>
<evidence type="ECO:0000313" key="3">
    <source>
        <dbReference type="Proteomes" id="UP000675881"/>
    </source>
</evidence>
<feature type="compositionally biased region" description="Pro residues" evidence="1">
    <location>
        <begin position="131"/>
        <end position="148"/>
    </location>
</feature>
<dbReference type="InterPro" id="IPR051640">
    <property type="entry name" value="GRB10-interact_GYF"/>
</dbReference>
<protein>
    <submittedName>
        <fullName evidence="2">GIGYF</fullName>
    </submittedName>
</protein>
<dbReference type="Pfam" id="PF02213">
    <property type="entry name" value="GYF"/>
    <property type="match status" value="1"/>
</dbReference>
<reference evidence="2" key="1">
    <citation type="submission" date="2021-02" db="EMBL/GenBank/DDBJ databases">
        <authorList>
            <person name="Bekaert M."/>
        </authorList>
    </citation>
    <scope>NUCLEOTIDE SEQUENCE</scope>
    <source>
        <strain evidence="2">IoA-00</strain>
    </source>
</reference>